<dbReference type="CDD" id="cd09272">
    <property type="entry name" value="RNase_HI_RT_Ty1"/>
    <property type="match status" value="1"/>
</dbReference>
<dbReference type="AlphaFoldDB" id="A0AAV1VEY0"/>
<dbReference type="Proteomes" id="UP001162060">
    <property type="component" value="Unassembled WGS sequence"/>
</dbReference>
<dbReference type="EMBL" id="CAKLBY020000305">
    <property type="protein sequence ID" value="CAK7943963.1"/>
    <property type="molecule type" value="Genomic_DNA"/>
</dbReference>
<sequence length="236" mass="26380">MLNCEEKDPNMENRPYRSLAGSLLYVATGARPDIAFAVGRLSRHLKKPSEEHWNAAIRVLRYLKSTATHGICYRSKPGGLKLSAFSNTDWGSDKDNRHSTSGVMVMVNDSLVIFKSKLQSSVSLSTAEAECVALSLCIHDIMCTKSLLMKMKVKIDAPVIVYEDNQSGIAIAKIKGCQSRARHIDIRYYFVRDRVKAKMIQLEHIETKFQLADFLTKAISTSKFQSLVAKTSVGDF</sequence>
<evidence type="ECO:0008006" key="3">
    <source>
        <dbReference type="Google" id="ProtNLM"/>
    </source>
</evidence>
<evidence type="ECO:0000313" key="1">
    <source>
        <dbReference type="EMBL" id="CAK7943963.1"/>
    </source>
</evidence>
<comment type="caution">
    <text evidence="1">The sequence shown here is derived from an EMBL/GenBank/DDBJ whole genome shotgun (WGS) entry which is preliminary data.</text>
</comment>
<accession>A0AAV1VEY0</accession>
<gene>
    <name evidence="1" type="ORF">PM001_LOCUS29113</name>
</gene>
<dbReference type="PANTHER" id="PTHR11439">
    <property type="entry name" value="GAG-POL-RELATED RETROTRANSPOSON"/>
    <property type="match status" value="1"/>
</dbReference>
<evidence type="ECO:0000313" key="2">
    <source>
        <dbReference type="Proteomes" id="UP001162060"/>
    </source>
</evidence>
<proteinExistence type="predicted"/>
<dbReference type="PANTHER" id="PTHR11439:SF440">
    <property type="entry name" value="INTEGRASE CATALYTIC DOMAIN-CONTAINING PROTEIN"/>
    <property type="match status" value="1"/>
</dbReference>
<organism evidence="1 2">
    <name type="scientific">Peronospora matthiolae</name>
    <dbReference type="NCBI Taxonomy" id="2874970"/>
    <lineage>
        <taxon>Eukaryota</taxon>
        <taxon>Sar</taxon>
        <taxon>Stramenopiles</taxon>
        <taxon>Oomycota</taxon>
        <taxon>Peronosporomycetes</taxon>
        <taxon>Peronosporales</taxon>
        <taxon>Peronosporaceae</taxon>
        <taxon>Peronospora</taxon>
    </lineage>
</organism>
<protein>
    <recommendedName>
        <fullName evidence="3">Polyprotein</fullName>
    </recommendedName>
</protein>
<reference evidence="1" key="1">
    <citation type="submission" date="2024-01" db="EMBL/GenBank/DDBJ databases">
        <authorList>
            <person name="Webb A."/>
        </authorList>
    </citation>
    <scope>NUCLEOTIDE SEQUENCE</scope>
    <source>
        <strain evidence="1">Pm1</strain>
    </source>
</reference>
<name>A0AAV1VEY0_9STRA</name>